<keyword evidence="1" id="KW-0812">Transmembrane</keyword>
<keyword evidence="1" id="KW-0472">Membrane</keyword>
<gene>
    <name evidence="2" type="ORF">EWV54_20310</name>
</gene>
<sequence>MSFCLGYINHLGLLKKKSAHRLLLLQAGFTITELLLAGVMMLIAVLVSGIGVITLLRSNYRANADSEIRNNLNRTLEFVSDDVRRAKTIATSETAIRSSGRVPPGARAVLAFQIPNPRNPGEEIADQIVYYTKGPENSLLTGPRVLWRFGPDLDANGNYITPQNIDTWKHSPVTDRLADATNNQRRYNCDPFQTVEVPTGWQRIPAARDQVEGFYSCVRGGQVILNANAQLEMTTLTAGTRDKVDYAASTRVATRAINDLFFLTAAPFNLRQGTGEARPNPTLPIVTQPATVIAEIIQGETCPLSSCGVLAAPDRLLPGQPTVAMGSPVQANIGDGIVVSVYRLRNVYVNDQLQTGVEAYTRDNLPQNINISLNNNQVLFVLTSRTNQSYQVLVTFTPR</sequence>
<name>A0A552IIS1_9CHRO</name>
<organism evidence="2 3">
    <name type="scientific">Microcystis novacekii Mn_MB_F_20050700_S1D</name>
    <dbReference type="NCBI Taxonomy" id="2486266"/>
    <lineage>
        <taxon>Bacteria</taxon>
        <taxon>Bacillati</taxon>
        <taxon>Cyanobacteriota</taxon>
        <taxon>Cyanophyceae</taxon>
        <taxon>Oscillatoriophycideae</taxon>
        <taxon>Chroococcales</taxon>
        <taxon>Microcystaceae</taxon>
        <taxon>Microcystis</taxon>
    </lineage>
</organism>
<evidence type="ECO:0000313" key="2">
    <source>
        <dbReference type="EMBL" id="TRU83363.1"/>
    </source>
</evidence>
<evidence type="ECO:0000313" key="3">
    <source>
        <dbReference type="Proteomes" id="UP000319191"/>
    </source>
</evidence>
<evidence type="ECO:0008006" key="4">
    <source>
        <dbReference type="Google" id="ProtNLM"/>
    </source>
</evidence>
<protein>
    <recommendedName>
        <fullName evidence="4">Type II secretion system protein</fullName>
    </recommendedName>
</protein>
<keyword evidence="1" id="KW-1133">Transmembrane helix</keyword>
<comment type="caution">
    <text evidence="2">The sequence shown here is derived from an EMBL/GenBank/DDBJ whole genome shotgun (WGS) entry which is preliminary data.</text>
</comment>
<accession>A0A552IIS1</accession>
<dbReference type="Proteomes" id="UP000319191">
    <property type="component" value="Unassembled WGS sequence"/>
</dbReference>
<dbReference type="AlphaFoldDB" id="A0A552IIS1"/>
<proteinExistence type="predicted"/>
<reference evidence="2 3" key="1">
    <citation type="submission" date="2019-01" db="EMBL/GenBank/DDBJ databases">
        <title>Coherence of Microcystis species and biogeography revealed through population genomics.</title>
        <authorList>
            <person name="Perez-Carrascal O.M."/>
            <person name="Terrat Y."/>
            <person name="Giani A."/>
            <person name="Fortin N."/>
            <person name="Tromas N."/>
            <person name="Shapiro B.J."/>
        </authorList>
    </citation>
    <scope>NUCLEOTIDE SEQUENCE [LARGE SCALE GENOMIC DNA]</scope>
    <source>
        <strain evidence="2">Mn_MB_F_20050700_S1D</strain>
    </source>
</reference>
<dbReference type="EMBL" id="SFAV01000284">
    <property type="protein sequence ID" value="TRU83363.1"/>
    <property type="molecule type" value="Genomic_DNA"/>
</dbReference>
<evidence type="ECO:0000256" key="1">
    <source>
        <dbReference type="SAM" id="Phobius"/>
    </source>
</evidence>
<feature type="transmembrane region" description="Helical" evidence="1">
    <location>
        <begin position="34"/>
        <end position="56"/>
    </location>
</feature>